<dbReference type="AlphaFoldDB" id="A0A7S0PT54"/>
<dbReference type="EMBL" id="HBEW01008770">
    <property type="protein sequence ID" value="CAD8589253.1"/>
    <property type="molecule type" value="Transcribed_RNA"/>
</dbReference>
<reference evidence="1" key="1">
    <citation type="submission" date="2021-01" db="EMBL/GenBank/DDBJ databases">
        <authorList>
            <person name="Corre E."/>
            <person name="Pelletier E."/>
            <person name="Niang G."/>
            <person name="Scheremetjew M."/>
            <person name="Finn R."/>
            <person name="Kale V."/>
            <person name="Holt S."/>
            <person name="Cochrane G."/>
            <person name="Meng A."/>
            <person name="Brown T."/>
            <person name="Cohen L."/>
        </authorList>
    </citation>
    <scope>NUCLEOTIDE SEQUENCE</scope>
    <source>
        <strain evidence="1">Clade-D-RCC2572</strain>
    </source>
</reference>
<proteinExistence type="predicted"/>
<sequence>MGCASAKPIADDVGVVRGGERGAPTAAAAVTTRAVSTGEGARGTSMACVMRDDASNALANDAAYAAAVVSRANAASKRVCERWGVEPGRATYRFWLREDTVVSALTEDLHGADVRVDGGDASLMMCTHGELEAPCGMYVGDVGSAIVVPVVYAVDVYLAVDGVSFTNGHVCAGEPDFSKLQAIQSALSVCANENERVLLERALKDGPKDGSTPWCTVVGDRFGVGAHLCHLPLMSDHLDGAILDPYSKMYAHSLMWKWTDVCKKIGAGTHKVTIRCAPRGVLGIASNDLCVCRVTGDKPEEDFMRDAGFRSFIQSLGSNLSTSSSAEGMTSTFSLTIKEEHCVGVKPERRAQEWADDWPEDEIAECFTIAMSLANTGPPGAMARSMVPGTPLCAHIILPTTDGTSGIAAIEDKAGNLQFHEFHAWGLYQSAGADPDARTAAQIKFRCVKYENDEGAPTQWVAEAYGARPCNGLMMKNKYVSEAIARDSARIPSSS</sequence>
<accession>A0A7S0PT54</accession>
<name>A0A7S0PT54_9CHLO</name>
<organism evidence="1">
    <name type="scientific">Ostreococcus mediterraneus</name>
    <dbReference type="NCBI Taxonomy" id="1486918"/>
    <lineage>
        <taxon>Eukaryota</taxon>
        <taxon>Viridiplantae</taxon>
        <taxon>Chlorophyta</taxon>
        <taxon>Mamiellophyceae</taxon>
        <taxon>Mamiellales</taxon>
        <taxon>Bathycoccaceae</taxon>
        <taxon>Ostreococcus</taxon>
    </lineage>
</organism>
<protein>
    <submittedName>
        <fullName evidence="1">Uncharacterized protein</fullName>
    </submittedName>
</protein>
<gene>
    <name evidence="1" type="ORF">OMED0929_LOCUS7383</name>
</gene>
<evidence type="ECO:0000313" key="1">
    <source>
        <dbReference type="EMBL" id="CAD8589253.1"/>
    </source>
</evidence>